<accession>A0A9J5Z5R6</accession>
<sequence length="46" mass="5475">MVYETVGNVFPQQLIDITFRNIIHEDPEIPNMLNQLVWNLNHRPSQ</sequence>
<proteinExistence type="predicted"/>
<keyword evidence="2" id="KW-1185">Reference proteome</keyword>
<protein>
    <submittedName>
        <fullName evidence="1">Uncharacterized protein</fullName>
    </submittedName>
</protein>
<evidence type="ECO:0000313" key="2">
    <source>
        <dbReference type="Proteomes" id="UP000824120"/>
    </source>
</evidence>
<dbReference type="AlphaFoldDB" id="A0A9J5Z5R6"/>
<organism evidence="1 2">
    <name type="scientific">Solanum commersonii</name>
    <name type="common">Commerson's wild potato</name>
    <name type="synonym">Commerson's nightshade</name>
    <dbReference type="NCBI Taxonomy" id="4109"/>
    <lineage>
        <taxon>Eukaryota</taxon>
        <taxon>Viridiplantae</taxon>
        <taxon>Streptophyta</taxon>
        <taxon>Embryophyta</taxon>
        <taxon>Tracheophyta</taxon>
        <taxon>Spermatophyta</taxon>
        <taxon>Magnoliopsida</taxon>
        <taxon>eudicotyledons</taxon>
        <taxon>Gunneridae</taxon>
        <taxon>Pentapetalae</taxon>
        <taxon>asterids</taxon>
        <taxon>lamiids</taxon>
        <taxon>Solanales</taxon>
        <taxon>Solanaceae</taxon>
        <taxon>Solanoideae</taxon>
        <taxon>Solaneae</taxon>
        <taxon>Solanum</taxon>
    </lineage>
</organism>
<reference evidence="1 2" key="1">
    <citation type="submission" date="2020-09" db="EMBL/GenBank/DDBJ databases">
        <title>De no assembly of potato wild relative species, Solanum commersonii.</title>
        <authorList>
            <person name="Cho K."/>
        </authorList>
    </citation>
    <scope>NUCLEOTIDE SEQUENCE [LARGE SCALE GENOMIC DNA]</scope>
    <source>
        <strain evidence="1">LZ3.2</strain>
        <tissue evidence="1">Leaf</tissue>
    </source>
</reference>
<dbReference type="EMBL" id="JACXVP010000005">
    <property type="protein sequence ID" value="KAG5606804.1"/>
    <property type="molecule type" value="Genomic_DNA"/>
</dbReference>
<name>A0A9J5Z5R6_SOLCO</name>
<dbReference type="Proteomes" id="UP000824120">
    <property type="component" value="Chromosome 5"/>
</dbReference>
<evidence type="ECO:0000313" key="1">
    <source>
        <dbReference type="EMBL" id="KAG5606804.1"/>
    </source>
</evidence>
<gene>
    <name evidence="1" type="ORF">H5410_028296</name>
</gene>
<comment type="caution">
    <text evidence="1">The sequence shown here is derived from an EMBL/GenBank/DDBJ whole genome shotgun (WGS) entry which is preliminary data.</text>
</comment>